<dbReference type="Gene3D" id="3.40.630.30">
    <property type="match status" value="1"/>
</dbReference>
<dbReference type="Pfam" id="PF00583">
    <property type="entry name" value="Acetyltransf_1"/>
    <property type="match status" value="1"/>
</dbReference>
<organism evidence="2 3">
    <name type="scientific">Clostridium argentinense CDC 2741</name>
    <dbReference type="NCBI Taxonomy" id="1418104"/>
    <lineage>
        <taxon>Bacteria</taxon>
        <taxon>Bacillati</taxon>
        <taxon>Bacillota</taxon>
        <taxon>Clostridia</taxon>
        <taxon>Eubacteriales</taxon>
        <taxon>Clostridiaceae</taxon>
        <taxon>Clostridium</taxon>
    </lineage>
</organism>
<proteinExistence type="predicted"/>
<reference evidence="2 3" key="1">
    <citation type="journal article" date="2015" name="Infect. Genet. Evol.">
        <title>Genomic sequences of six botulinum neurotoxin-producing strains representing three clostridial species illustrate the mobility and diversity of botulinum neurotoxin genes.</title>
        <authorList>
            <person name="Smith T.J."/>
            <person name="Hill K.K."/>
            <person name="Xie G."/>
            <person name="Foley B.T."/>
            <person name="Williamson C.H."/>
            <person name="Foster J.T."/>
            <person name="Johnson S.L."/>
            <person name="Chertkov O."/>
            <person name="Teshima H."/>
            <person name="Gibbons H.S."/>
            <person name="Johnsky L.A."/>
            <person name="Karavis M.A."/>
            <person name="Smith L.A."/>
        </authorList>
    </citation>
    <scope>NUCLEOTIDE SEQUENCE [LARGE SCALE GENOMIC DNA]</scope>
    <source>
        <strain evidence="2 3">CDC 2741</strain>
    </source>
</reference>
<dbReference type="InterPro" id="IPR000182">
    <property type="entry name" value="GNAT_dom"/>
</dbReference>
<dbReference type="EMBL" id="AYSO01000012">
    <property type="protein sequence ID" value="KIE48093.1"/>
    <property type="molecule type" value="Genomic_DNA"/>
</dbReference>
<protein>
    <submittedName>
        <fullName evidence="2">Acetyltransferase domain protein</fullName>
    </submittedName>
</protein>
<feature type="domain" description="N-acetyltransferase" evidence="1">
    <location>
        <begin position="4"/>
        <end position="145"/>
    </location>
</feature>
<dbReference type="PANTHER" id="PTHR43617">
    <property type="entry name" value="L-AMINO ACID N-ACETYLTRANSFERASE"/>
    <property type="match status" value="1"/>
</dbReference>
<evidence type="ECO:0000259" key="1">
    <source>
        <dbReference type="PROSITE" id="PS51186"/>
    </source>
</evidence>
<dbReference type="InterPro" id="IPR016181">
    <property type="entry name" value="Acyl_CoA_acyltransferase"/>
</dbReference>
<dbReference type="OrthoDB" id="1821130at2"/>
<gene>
    <name evidence="2" type="ORF">U732_3917</name>
</gene>
<name>A0A0C1U8Q0_9CLOT</name>
<dbReference type="SUPFAM" id="SSF55729">
    <property type="entry name" value="Acyl-CoA N-acyltransferases (Nat)"/>
    <property type="match status" value="1"/>
</dbReference>
<comment type="caution">
    <text evidence="2">The sequence shown here is derived from an EMBL/GenBank/DDBJ whole genome shotgun (WGS) entry which is preliminary data.</text>
</comment>
<evidence type="ECO:0000313" key="2">
    <source>
        <dbReference type="EMBL" id="KIE48093.1"/>
    </source>
</evidence>
<keyword evidence="2" id="KW-0808">Transferase</keyword>
<dbReference type="Proteomes" id="UP000031366">
    <property type="component" value="Unassembled WGS sequence"/>
</dbReference>
<dbReference type="PROSITE" id="PS51186">
    <property type="entry name" value="GNAT"/>
    <property type="match status" value="1"/>
</dbReference>
<dbReference type="STRING" id="29341.RSJ17_11535"/>
<dbReference type="InterPro" id="IPR050276">
    <property type="entry name" value="MshD_Acetyltransferase"/>
</dbReference>
<dbReference type="GO" id="GO:0016747">
    <property type="term" value="F:acyltransferase activity, transferring groups other than amino-acyl groups"/>
    <property type="evidence" value="ECO:0007669"/>
    <property type="project" value="InterPro"/>
</dbReference>
<accession>A0A0C1U8Q0</accession>
<dbReference type="AlphaFoldDB" id="A0A0C1U8Q0"/>
<dbReference type="CDD" id="cd04301">
    <property type="entry name" value="NAT_SF"/>
    <property type="match status" value="1"/>
</dbReference>
<dbReference type="RefSeq" id="WP_039630478.1">
    <property type="nucleotide sequence ID" value="NZ_AYSO01000012.1"/>
</dbReference>
<evidence type="ECO:0000313" key="3">
    <source>
        <dbReference type="Proteomes" id="UP000031366"/>
    </source>
</evidence>
<keyword evidence="3" id="KW-1185">Reference proteome</keyword>
<sequence length="154" mass="17259">MSNIIIREYKTQDWPRIEEIHDCARKIELQFAGLEDAFIPFAQAAIDEGLFDYTVVVGQLNDSVVGFVAYSEDEIAWIYVDPSVMRQGIGKSLVKHAIENTTCRPLMLEVLVGNEPALRLYEAMGFETLEILSGSMPGNESFKVSVHSMQLKTA</sequence>